<sequence length="101" mass="10716">MLRKQDRATRGIISVTSTTTDASISRRSPAVLRLPETAALLPAGLPRSVIVVSTIVPVLSASSLIWTFAAWRPDQVTSSAAIADKRYEVAACYGICSLPSS</sequence>
<dbReference type="KEGG" id="rpb:RPB_0198"/>
<dbReference type="HOGENOM" id="CLU_2289483_0_0_5"/>
<gene>
    <name evidence="2" type="ordered locus">RPB_0198</name>
</gene>
<name>Q2J3Q1_RHOP2</name>
<organism evidence="2 3">
    <name type="scientific">Rhodopseudomonas palustris (strain HaA2)</name>
    <dbReference type="NCBI Taxonomy" id="316058"/>
    <lineage>
        <taxon>Bacteria</taxon>
        <taxon>Pseudomonadati</taxon>
        <taxon>Pseudomonadota</taxon>
        <taxon>Alphaproteobacteria</taxon>
        <taxon>Hyphomicrobiales</taxon>
        <taxon>Nitrobacteraceae</taxon>
        <taxon>Rhodopseudomonas</taxon>
    </lineage>
</organism>
<proteinExistence type="predicted"/>
<keyword evidence="1" id="KW-1133">Transmembrane helix</keyword>
<dbReference type="AlphaFoldDB" id="Q2J3Q1"/>
<reference evidence="2 3" key="1">
    <citation type="submission" date="2006-01" db="EMBL/GenBank/DDBJ databases">
        <title>Complete sequence of Rhodopseudomonas palustris HaA2.</title>
        <authorList>
            <consortium name="US DOE Joint Genome Institute"/>
            <person name="Copeland A."/>
            <person name="Lucas S."/>
            <person name="Lapidus A."/>
            <person name="Barry K."/>
            <person name="Detter J.C."/>
            <person name="Glavina T."/>
            <person name="Hammon N."/>
            <person name="Israni S."/>
            <person name="Pitluck S."/>
            <person name="Chain P."/>
            <person name="Malfatti S."/>
            <person name="Shin M."/>
            <person name="Vergez L."/>
            <person name="Schmutz J."/>
            <person name="Larimer F."/>
            <person name="Land M."/>
            <person name="Hauser L."/>
            <person name="Pelletier D.A."/>
            <person name="Kyrpides N."/>
            <person name="Anderson I."/>
            <person name="Oda Y."/>
            <person name="Harwood C.S."/>
            <person name="Richardson P."/>
        </authorList>
    </citation>
    <scope>NUCLEOTIDE SEQUENCE [LARGE SCALE GENOMIC DNA]</scope>
    <source>
        <strain evidence="2 3">HaA2</strain>
    </source>
</reference>
<dbReference type="EMBL" id="CP000250">
    <property type="protein sequence ID" value="ABD04909.1"/>
    <property type="molecule type" value="Genomic_DNA"/>
</dbReference>
<evidence type="ECO:0000313" key="3">
    <source>
        <dbReference type="Proteomes" id="UP000008809"/>
    </source>
</evidence>
<protein>
    <submittedName>
        <fullName evidence="2">Uncharacterized protein</fullName>
    </submittedName>
</protein>
<keyword evidence="3" id="KW-1185">Reference proteome</keyword>
<keyword evidence="1" id="KW-0472">Membrane</keyword>
<keyword evidence="1" id="KW-0812">Transmembrane</keyword>
<accession>Q2J3Q1</accession>
<dbReference type="STRING" id="316058.RPB_0198"/>
<evidence type="ECO:0000256" key="1">
    <source>
        <dbReference type="SAM" id="Phobius"/>
    </source>
</evidence>
<evidence type="ECO:0000313" key="2">
    <source>
        <dbReference type="EMBL" id="ABD04909.1"/>
    </source>
</evidence>
<dbReference type="Proteomes" id="UP000008809">
    <property type="component" value="Chromosome"/>
</dbReference>
<feature type="transmembrane region" description="Helical" evidence="1">
    <location>
        <begin position="49"/>
        <end position="69"/>
    </location>
</feature>